<dbReference type="Proteomes" id="UP000531168">
    <property type="component" value="Unassembled WGS sequence"/>
</dbReference>
<comment type="catalytic activity">
    <reaction evidence="11">
        <text>a ubiquinone + NADH + 5 H(+)(in) = a ubiquinol + NAD(+) + 4 H(+)(out)</text>
        <dbReference type="Rhea" id="RHEA:29091"/>
        <dbReference type="Rhea" id="RHEA-COMP:9565"/>
        <dbReference type="Rhea" id="RHEA-COMP:9566"/>
        <dbReference type="ChEBI" id="CHEBI:15378"/>
        <dbReference type="ChEBI" id="CHEBI:16389"/>
        <dbReference type="ChEBI" id="CHEBI:17976"/>
        <dbReference type="ChEBI" id="CHEBI:57540"/>
        <dbReference type="ChEBI" id="CHEBI:57945"/>
        <dbReference type="EC" id="7.1.1.2"/>
    </reaction>
    <physiologicalReaction direction="left-to-right" evidence="11">
        <dbReference type="Rhea" id="RHEA:29092"/>
    </physiologicalReaction>
</comment>
<keyword evidence="14" id="KW-1185">Reference proteome</keyword>
<evidence type="ECO:0000256" key="10">
    <source>
        <dbReference type="ARBA" id="ARBA00043911"/>
    </source>
</evidence>
<evidence type="ECO:0000256" key="2">
    <source>
        <dbReference type="ARBA" id="ARBA00010519"/>
    </source>
</evidence>
<dbReference type="AlphaFoldDB" id="A0A7L0M0X7"/>
<evidence type="ECO:0000256" key="4">
    <source>
        <dbReference type="ARBA" id="ARBA00022692"/>
    </source>
</evidence>
<comment type="subcellular location">
    <subcellularLocation>
        <location evidence="1">Membrane</location>
        <topology evidence="1">Multi-pass membrane protein</topology>
    </subcellularLocation>
</comment>
<evidence type="ECO:0000256" key="8">
    <source>
        <dbReference type="ARBA" id="ARBA00023136"/>
    </source>
</evidence>
<evidence type="ECO:0000256" key="6">
    <source>
        <dbReference type="ARBA" id="ARBA00022989"/>
    </source>
</evidence>
<gene>
    <name evidence="13" type="primary">Mtnd4l</name>
    <name evidence="13" type="ORF">AMAGUI_R15910</name>
</gene>
<comment type="similarity">
    <text evidence="2">Belongs to the complex I subunit 4L family.</text>
</comment>
<evidence type="ECO:0000313" key="13">
    <source>
        <dbReference type="EMBL" id="NXK74518.1"/>
    </source>
</evidence>
<dbReference type="GO" id="GO:0016020">
    <property type="term" value="C:membrane"/>
    <property type="evidence" value="ECO:0007669"/>
    <property type="project" value="UniProtKB-SubCell"/>
</dbReference>
<dbReference type="Gene3D" id="1.10.287.3510">
    <property type="match status" value="1"/>
</dbReference>
<keyword evidence="4 12" id="KW-0812">Transmembrane</keyword>
<dbReference type="GO" id="GO:0008137">
    <property type="term" value="F:NADH dehydrogenase (ubiquinone) activity"/>
    <property type="evidence" value="ECO:0007669"/>
    <property type="project" value="UniProtKB-EC"/>
</dbReference>
<name>A0A7L0M0X7_9PSIT</name>
<dbReference type="Pfam" id="PF00420">
    <property type="entry name" value="Oxidored_q2"/>
    <property type="match status" value="1"/>
</dbReference>
<keyword evidence="6 12" id="KW-1133">Transmembrane helix</keyword>
<evidence type="ECO:0000313" key="14">
    <source>
        <dbReference type="Proteomes" id="UP000531168"/>
    </source>
</evidence>
<organism evidence="13 14">
    <name type="scientific">Amazona guildingii</name>
    <dbReference type="NCBI Taxonomy" id="175529"/>
    <lineage>
        <taxon>Eukaryota</taxon>
        <taxon>Metazoa</taxon>
        <taxon>Chordata</taxon>
        <taxon>Craniata</taxon>
        <taxon>Vertebrata</taxon>
        <taxon>Euteleostomi</taxon>
        <taxon>Archelosauria</taxon>
        <taxon>Archosauria</taxon>
        <taxon>Dinosauria</taxon>
        <taxon>Saurischia</taxon>
        <taxon>Theropoda</taxon>
        <taxon>Coelurosauria</taxon>
        <taxon>Aves</taxon>
        <taxon>Neognathae</taxon>
        <taxon>Neoaves</taxon>
        <taxon>Telluraves</taxon>
        <taxon>Australaves</taxon>
        <taxon>Psittaciformes</taxon>
        <taxon>Psittacidae</taxon>
        <taxon>Amazona</taxon>
    </lineage>
</organism>
<feature type="transmembrane region" description="Helical" evidence="12">
    <location>
        <begin position="6"/>
        <end position="25"/>
    </location>
</feature>
<keyword evidence="5" id="KW-1278">Translocase</keyword>
<protein>
    <recommendedName>
        <fullName evidence="3">NADH-ubiquinone oxidoreductase chain 4L</fullName>
    </recommendedName>
    <alternativeName>
        <fullName evidence="9">NADH dehydrogenase subunit 4L</fullName>
    </alternativeName>
</protein>
<feature type="non-terminal residue" evidence="13">
    <location>
        <position position="1"/>
    </location>
</feature>
<comment type="caution">
    <text evidence="13">The sequence shown here is derived from an EMBL/GenBank/DDBJ whole genome shotgun (WGS) entry which is preliminary data.</text>
</comment>
<evidence type="ECO:0000256" key="11">
    <source>
        <dbReference type="ARBA" id="ARBA00048769"/>
    </source>
</evidence>
<evidence type="ECO:0000256" key="1">
    <source>
        <dbReference type="ARBA" id="ARBA00004141"/>
    </source>
</evidence>
<evidence type="ECO:0000256" key="5">
    <source>
        <dbReference type="ARBA" id="ARBA00022967"/>
    </source>
</evidence>
<accession>A0A7L0M0X7</accession>
<feature type="non-terminal residue" evidence="13">
    <location>
        <position position="73"/>
    </location>
</feature>
<evidence type="ECO:0000256" key="9">
    <source>
        <dbReference type="ARBA" id="ARBA00031586"/>
    </source>
</evidence>
<keyword evidence="8 12" id="KW-0472">Membrane</keyword>
<dbReference type="InterPro" id="IPR039428">
    <property type="entry name" value="NUOK/Mnh_C1-like"/>
</dbReference>
<evidence type="ECO:0000256" key="7">
    <source>
        <dbReference type="ARBA" id="ARBA00023027"/>
    </source>
</evidence>
<proteinExistence type="inferred from homology"/>
<sequence>HLISSLLCLETMILSIYIALSIWPIKKQTSANLMKILMLAFSACKASARLATLITSTPTHASDLLHNLNLLWC</sequence>
<dbReference type="EMBL" id="VXAR01003529">
    <property type="protein sequence ID" value="NXK74518.1"/>
    <property type="molecule type" value="Genomic_DNA"/>
</dbReference>
<reference evidence="13 14" key="1">
    <citation type="submission" date="2019-09" db="EMBL/GenBank/DDBJ databases">
        <title>Bird 10,000 Genomes (B10K) Project - Family phase.</title>
        <authorList>
            <person name="Zhang G."/>
        </authorList>
    </citation>
    <scope>NUCLEOTIDE SEQUENCE [LARGE SCALE GENOMIC DNA]</scope>
    <source>
        <strain evidence="13">B10K-DU-001-46</strain>
        <tissue evidence="13">Muscle</tissue>
    </source>
</reference>
<evidence type="ECO:0000256" key="12">
    <source>
        <dbReference type="SAM" id="Phobius"/>
    </source>
</evidence>
<comment type="function">
    <text evidence="10">Core subunit of the mitochondrial membrane respiratory chain NADH dehydrogenase (Complex I) which catalyzes electron transfer from NADH through the respiratory chain, using ubiquinone as an electron acceptor. Part of the enzyme membrane arm which is embedded in the lipid bilayer and involved in proton translocation.</text>
</comment>
<evidence type="ECO:0000256" key="3">
    <source>
        <dbReference type="ARBA" id="ARBA00016612"/>
    </source>
</evidence>
<keyword evidence="7" id="KW-0520">NAD</keyword>